<dbReference type="InterPro" id="IPR008018">
    <property type="entry name" value="Phage_tail_attach_FII"/>
</dbReference>
<evidence type="ECO:0000313" key="2">
    <source>
        <dbReference type="Proteomes" id="UP000640485"/>
    </source>
</evidence>
<dbReference type="Pfam" id="PF05354">
    <property type="entry name" value="Phage_attach"/>
    <property type="match status" value="1"/>
</dbReference>
<keyword evidence="2" id="KW-1185">Reference proteome</keyword>
<organism evidence="1 2">
    <name type="scientific">Paracoccus caeni</name>
    <dbReference type="NCBI Taxonomy" id="657651"/>
    <lineage>
        <taxon>Bacteria</taxon>
        <taxon>Pseudomonadati</taxon>
        <taxon>Pseudomonadota</taxon>
        <taxon>Alphaproteobacteria</taxon>
        <taxon>Rhodobacterales</taxon>
        <taxon>Paracoccaceae</taxon>
        <taxon>Paracoccus</taxon>
    </lineage>
</organism>
<dbReference type="Proteomes" id="UP000640485">
    <property type="component" value="Unassembled WGS sequence"/>
</dbReference>
<dbReference type="InterPro" id="IPR053734">
    <property type="entry name" value="Phage_Head-Tail_Connect_sf"/>
</dbReference>
<reference evidence="1" key="1">
    <citation type="submission" date="2021-01" db="EMBL/GenBank/DDBJ databases">
        <title>Paracoccus amoyensis sp. nov., isolated from the surface seawater along the coast of Xiamen Island, China.</title>
        <authorList>
            <person name="Lyu L."/>
        </authorList>
    </citation>
    <scope>NUCLEOTIDE SEQUENCE</scope>
    <source>
        <strain evidence="1">MJ17</strain>
    </source>
</reference>
<dbReference type="AlphaFoldDB" id="A0A934SDY9"/>
<protein>
    <submittedName>
        <fullName evidence="1">Uncharacterized protein</fullName>
    </submittedName>
</protein>
<sequence length="108" mass="11967">MTSLFNGLTGLLSGVFGAQVRYEPQNSIDARDIQSIFREQPIEVQGADGQNVLIDAPTWRVERNLAPEVRRGDHIRIGDGRRFKVTTTHNSGSPSIDAFVICELQEVS</sequence>
<accession>A0A934SDY9</accession>
<dbReference type="EMBL" id="JAEPRQ010000002">
    <property type="protein sequence ID" value="MBK4216132.1"/>
    <property type="molecule type" value="Genomic_DNA"/>
</dbReference>
<proteinExistence type="predicted"/>
<dbReference type="Gene3D" id="2.40.10.180">
    <property type="entry name" value="Phage tail proteins"/>
    <property type="match status" value="1"/>
</dbReference>
<name>A0A934SDY9_9RHOB</name>
<dbReference type="RefSeq" id="WP_200685706.1">
    <property type="nucleotide sequence ID" value="NZ_JAEPRQ010000002.1"/>
</dbReference>
<gene>
    <name evidence="1" type="ORF">JJJ17_09360</name>
</gene>
<dbReference type="GO" id="GO:0019068">
    <property type="term" value="P:virion assembly"/>
    <property type="evidence" value="ECO:0007669"/>
    <property type="project" value="InterPro"/>
</dbReference>
<comment type="caution">
    <text evidence="1">The sequence shown here is derived from an EMBL/GenBank/DDBJ whole genome shotgun (WGS) entry which is preliminary data.</text>
</comment>
<evidence type="ECO:0000313" key="1">
    <source>
        <dbReference type="EMBL" id="MBK4216132.1"/>
    </source>
</evidence>